<proteinExistence type="predicted"/>
<dbReference type="PROSITE" id="PS51808">
    <property type="entry name" value="CHCH"/>
    <property type="match status" value="1"/>
</dbReference>
<dbReference type="InterPro" id="IPR051040">
    <property type="entry name" value="COX23"/>
</dbReference>
<dbReference type="EMBL" id="MU858114">
    <property type="protein sequence ID" value="KAK4213139.1"/>
    <property type="molecule type" value="Genomic_DNA"/>
</dbReference>
<comment type="caution">
    <text evidence="6">The sequence shown here is derived from an EMBL/GenBank/DDBJ whole genome shotgun (WGS) entry which is preliminary data.</text>
</comment>
<feature type="compositionally biased region" description="Low complexity" evidence="5">
    <location>
        <begin position="1"/>
        <end position="26"/>
    </location>
</feature>
<feature type="region of interest" description="Disordered" evidence="5">
    <location>
        <begin position="1"/>
        <end position="30"/>
    </location>
</feature>
<evidence type="ECO:0000256" key="2">
    <source>
        <dbReference type="ARBA" id="ARBA00004569"/>
    </source>
</evidence>
<reference evidence="6" key="1">
    <citation type="journal article" date="2023" name="Mol. Phylogenet. Evol.">
        <title>Genome-scale phylogeny and comparative genomics of the fungal order Sordariales.</title>
        <authorList>
            <person name="Hensen N."/>
            <person name="Bonometti L."/>
            <person name="Westerberg I."/>
            <person name="Brannstrom I.O."/>
            <person name="Guillou S."/>
            <person name="Cros-Aarteil S."/>
            <person name="Calhoun S."/>
            <person name="Haridas S."/>
            <person name="Kuo A."/>
            <person name="Mondo S."/>
            <person name="Pangilinan J."/>
            <person name="Riley R."/>
            <person name="LaButti K."/>
            <person name="Andreopoulos B."/>
            <person name="Lipzen A."/>
            <person name="Chen C."/>
            <person name="Yan M."/>
            <person name="Daum C."/>
            <person name="Ng V."/>
            <person name="Clum A."/>
            <person name="Steindorff A."/>
            <person name="Ohm R.A."/>
            <person name="Martin F."/>
            <person name="Silar P."/>
            <person name="Natvig D.O."/>
            <person name="Lalanne C."/>
            <person name="Gautier V."/>
            <person name="Ament-Velasquez S.L."/>
            <person name="Kruys A."/>
            <person name="Hutchinson M.I."/>
            <person name="Powell A.J."/>
            <person name="Barry K."/>
            <person name="Miller A.N."/>
            <person name="Grigoriev I.V."/>
            <person name="Debuchy R."/>
            <person name="Gladieux P."/>
            <person name="Hiltunen Thoren M."/>
            <person name="Johannesson H."/>
        </authorList>
    </citation>
    <scope>NUCLEOTIDE SEQUENCE</scope>
    <source>
        <strain evidence="6">PSN293</strain>
    </source>
</reference>
<evidence type="ECO:0000313" key="7">
    <source>
        <dbReference type="Proteomes" id="UP001301769"/>
    </source>
</evidence>
<accession>A0AAN6Y5S3</accession>
<dbReference type="GO" id="GO:0033108">
    <property type="term" value="P:mitochondrial respiratory chain complex assembly"/>
    <property type="evidence" value="ECO:0007669"/>
    <property type="project" value="TreeGrafter"/>
</dbReference>
<organism evidence="6 7">
    <name type="scientific">Rhypophila decipiens</name>
    <dbReference type="NCBI Taxonomy" id="261697"/>
    <lineage>
        <taxon>Eukaryota</taxon>
        <taxon>Fungi</taxon>
        <taxon>Dikarya</taxon>
        <taxon>Ascomycota</taxon>
        <taxon>Pezizomycotina</taxon>
        <taxon>Sordariomycetes</taxon>
        <taxon>Sordariomycetidae</taxon>
        <taxon>Sordariales</taxon>
        <taxon>Naviculisporaceae</taxon>
        <taxon>Rhypophila</taxon>
    </lineage>
</organism>
<protein>
    <submittedName>
        <fullName evidence="6">Uncharacterized protein</fullName>
    </submittedName>
</protein>
<dbReference type="GO" id="GO:0005758">
    <property type="term" value="C:mitochondrial intermembrane space"/>
    <property type="evidence" value="ECO:0007669"/>
    <property type="project" value="UniProtKB-SubCell"/>
</dbReference>
<dbReference type="SUPFAM" id="SSF47072">
    <property type="entry name" value="Cysteine alpha-hairpin motif"/>
    <property type="match status" value="1"/>
</dbReference>
<keyword evidence="3" id="KW-0496">Mitochondrion</keyword>
<sequence length="118" mass="13303">MASTGESSSNSASSSGGANTAAPAPAQEDHDHIWNKEIKTAFELKPRSEFLDPCQEAAQRSIRCLNRNDGDRTFCQDYFQAYRDCKKHWVRSTGSSLIYTTDISPLLISSEYICYRIW</sequence>
<name>A0AAN6Y5S3_9PEZI</name>
<dbReference type="PANTHER" id="PTHR46811:SF1">
    <property type="entry name" value="COILED-COIL-HELIX-COILED-COIL-HELIX DOMAIN-CONTAINING PROTEIN 7"/>
    <property type="match status" value="1"/>
</dbReference>
<gene>
    <name evidence="6" type="ORF">QBC37DRAFT_180600</name>
</gene>
<evidence type="ECO:0000313" key="6">
    <source>
        <dbReference type="EMBL" id="KAK4213139.1"/>
    </source>
</evidence>
<keyword evidence="7" id="KW-1185">Reference proteome</keyword>
<comment type="function">
    <text evidence="1">Required for the assembly of cytochrome c oxidase.</text>
</comment>
<evidence type="ECO:0000256" key="1">
    <source>
        <dbReference type="ARBA" id="ARBA00003875"/>
    </source>
</evidence>
<dbReference type="PANTHER" id="PTHR46811">
    <property type="entry name" value="COILED-COIL-HELIX-COILED-COIL-HELIX DOMAIN-CONTAINING PROTEIN 7"/>
    <property type="match status" value="1"/>
</dbReference>
<reference evidence="6" key="2">
    <citation type="submission" date="2023-05" db="EMBL/GenBank/DDBJ databases">
        <authorList>
            <consortium name="Lawrence Berkeley National Laboratory"/>
            <person name="Steindorff A."/>
            <person name="Hensen N."/>
            <person name="Bonometti L."/>
            <person name="Westerberg I."/>
            <person name="Brannstrom I.O."/>
            <person name="Guillou S."/>
            <person name="Cros-Aarteil S."/>
            <person name="Calhoun S."/>
            <person name="Haridas S."/>
            <person name="Kuo A."/>
            <person name="Mondo S."/>
            <person name="Pangilinan J."/>
            <person name="Riley R."/>
            <person name="Labutti K."/>
            <person name="Andreopoulos B."/>
            <person name="Lipzen A."/>
            <person name="Chen C."/>
            <person name="Yanf M."/>
            <person name="Daum C."/>
            <person name="Ng V."/>
            <person name="Clum A."/>
            <person name="Ohm R."/>
            <person name="Martin F."/>
            <person name="Silar P."/>
            <person name="Natvig D."/>
            <person name="Lalanne C."/>
            <person name="Gautier V."/>
            <person name="Ament-Velasquez S.L."/>
            <person name="Kruys A."/>
            <person name="Hutchinson M.I."/>
            <person name="Powell A.J."/>
            <person name="Barry K."/>
            <person name="Miller A.N."/>
            <person name="Grigoriev I.V."/>
            <person name="Debuchy R."/>
            <person name="Gladieux P."/>
            <person name="Thoren M.H."/>
            <person name="Johannesson H."/>
        </authorList>
    </citation>
    <scope>NUCLEOTIDE SEQUENCE</scope>
    <source>
        <strain evidence="6">PSN293</strain>
    </source>
</reference>
<evidence type="ECO:0000256" key="3">
    <source>
        <dbReference type="ARBA" id="ARBA00023128"/>
    </source>
</evidence>
<dbReference type="AlphaFoldDB" id="A0AAN6Y5S3"/>
<evidence type="ECO:0000256" key="5">
    <source>
        <dbReference type="SAM" id="MobiDB-lite"/>
    </source>
</evidence>
<evidence type="ECO:0000256" key="4">
    <source>
        <dbReference type="ARBA" id="ARBA00023157"/>
    </source>
</evidence>
<dbReference type="InterPro" id="IPR009069">
    <property type="entry name" value="Cys_alpha_HP_mot_SF"/>
</dbReference>
<dbReference type="Proteomes" id="UP001301769">
    <property type="component" value="Unassembled WGS sequence"/>
</dbReference>
<keyword evidence="4" id="KW-1015">Disulfide bond</keyword>
<comment type="subcellular location">
    <subcellularLocation>
        <location evidence="2">Mitochondrion intermembrane space</location>
    </subcellularLocation>
</comment>